<reference evidence="2" key="3">
    <citation type="journal article" date="2017" name="Nature">
        <title>Genome sequence of the progenitor of the wheat D genome Aegilops tauschii.</title>
        <authorList>
            <person name="Luo M.C."/>
            <person name="Gu Y.Q."/>
            <person name="Puiu D."/>
            <person name="Wang H."/>
            <person name="Twardziok S.O."/>
            <person name="Deal K.R."/>
            <person name="Huo N."/>
            <person name="Zhu T."/>
            <person name="Wang L."/>
            <person name="Wang Y."/>
            <person name="McGuire P.E."/>
            <person name="Liu S."/>
            <person name="Long H."/>
            <person name="Ramasamy R.K."/>
            <person name="Rodriguez J.C."/>
            <person name="Van S.L."/>
            <person name="Yuan L."/>
            <person name="Wang Z."/>
            <person name="Xia Z."/>
            <person name="Xiao L."/>
            <person name="Anderson O.D."/>
            <person name="Ouyang S."/>
            <person name="Liang Y."/>
            <person name="Zimin A.V."/>
            <person name="Pertea G."/>
            <person name="Qi P."/>
            <person name="Bennetzen J.L."/>
            <person name="Dai X."/>
            <person name="Dawson M.W."/>
            <person name="Muller H.G."/>
            <person name="Kugler K."/>
            <person name="Rivarola-Duarte L."/>
            <person name="Spannagl M."/>
            <person name="Mayer K.F.X."/>
            <person name="Lu F.H."/>
            <person name="Bevan M.W."/>
            <person name="Leroy P."/>
            <person name="Li P."/>
            <person name="You F.M."/>
            <person name="Sun Q."/>
            <person name="Liu Z."/>
            <person name="Lyons E."/>
            <person name="Wicker T."/>
            <person name="Salzberg S.L."/>
            <person name="Devos K.M."/>
            <person name="Dvorak J."/>
        </authorList>
    </citation>
    <scope>NUCLEOTIDE SEQUENCE [LARGE SCALE GENOMIC DNA]</scope>
    <source>
        <strain evidence="2">cv. AL8/78</strain>
    </source>
</reference>
<keyword evidence="3" id="KW-1185">Reference proteome</keyword>
<proteinExistence type="predicted"/>
<feature type="transmembrane region" description="Helical" evidence="1">
    <location>
        <begin position="21"/>
        <end position="44"/>
    </location>
</feature>
<reference evidence="3" key="1">
    <citation type="journal article" date="2014" name="Science">
        <title>Ancient hybridizations among the ancestral genomes of bread wheat.</title>
        <authorList>
            <consortium name="International Wheat Genome Sequencing Consortium,"/>
            <person name="Marcussen T."/>
            <person name="Sandve S.R."/>
            <person name="Heier L."/>
            <person name="Spannagl M."/>
            <person name="Pfeifer M."/>
            <person name="Jakobsen K.S."/>
            <person name="Wulff B.B."/>
            <person name="Steuernagel B."/>
            <person name="Mayer K.F."/>
            <person name="Olsen O.A."/>
        </authorList>
    </citation>
    <scope>NUCLEOTIDE SEQUENCE [LARGE SCALE GENOMIC DNA]</scope>
    <source>
        <strain evidence="3">cv. AL8/78</strain>
    </source>
</reference>
<dbReference type="PANTHER" id="PTHR36480">
    <property type="entry name" value="OS06G0118900 PROTEIN-RELATED"/>
    <property type="match status" value="1"/>
</dbReference>
<dbReference type="Gramene" id="AET5Gv21219100.1">
    <property type="protein sequence ID" value="AET5Gv21219100.1"/>
    <property type="gene ID" value="AET5Gv21219100"/>
</dbReference>
<reference evidence="2" key="5">
    <citation type="journal article" date="2021" name="G3 (Bethesda)">
        <title>Aegilops tauschii genome assembly Aet v5.0 features greater sequence contiguity and improved annotation.</title>
        <authorList>
            <person name="Wang L."/>
            <person name="Zhu T."/>
            <person name="Rodriguez J.C."/>
            <person name="Deal K.R."/>
            <person name="Dubcovsky J."/>
            <person name="McGuire P.E."/>
            <person name="Lux T."/>
            <person name="Spannagl M."/>
            <person name="Mayer K.F.X."/>
            <person name="Baldrich P."/>
            <person name="Meyers B.C."/>
            <person name="Huo N."/>
            <person name="Gu Y.Q."/>
            <person name="Zhou H."/>
            <person name="Devos K.M."/>
            <person name="Bennetzen J.L."/>
            <person name="Unver T."/>
            <person name="Budak H."/>
            <person name="Gulick P.J."/>
            <person name="Galiba G."/>
            <person name="Kalapos B."/>
            <person name="Nelson D.R."/>
            <person name="Li P."/>
            <person name="You F.M."/>
            <person name="Luo M.C."/>
            <person name="Dvorak J."/>
        </authorList>
    </citation>
    <scope>NUCLEOTIDE SEQUENCE [LARGE SCALE GENOMIC DNA]</scope>
    <source>
        <strain evidence="2">cv. AL8/78</strain>
    </source>
</reference>
<dbReference type="PANTHER" id="PTHR36480:SF11">
    <property type="entry name" value="LATE EMBRYOGENESIS ABUNDANT PROTEIN LEA-2 SUBGROUP DOMAIN-CONTAINING PROTEIN"/>
    <property type="match status" value="1"/>
</dbReference>
<dbReference type="AlphaFoldDB" id="A0A453MKF9"/>
<accession>A0A453MKF9</accession>
<evidence type="ECO:0008006" key="4">
    <source>
        <dbReference type="Google" id="ProtNLM"/>
    </source>
</evidence>
<protein>
    <recommendedName>
        <fullName evidence="4">Late embryogenesis abundant protein LEA-2 subgroup domain-containing protein</fullName>
    </recommendedName>
</protein>
<organism evidence="2 3">
    <name type="scientific">Aegilops tauschii subsp. strangulata</name>
    <name type="common">Goatgrass</name>
    <dbReference type="NCBI Taxonomy" id="200361"/>
    <lineage>
        <taxon>Eukaryota</taxon>
        <taxon>Viridiplantae</taxon>
        <taxon>Streptophyta</taxon>
        <taxon>Embryophyta</taxon>
        <taxon>Tracheophyta</taxon>
        <taxon>Spermatophyta</taxon>
        <taxon>Magnoliopsida</taxon>
        <taxon>Liliopsida</taxon>
        <taxon>Poales</taxon>
        <taxon>Poaceae</taxon>
        <taxon>BOP clade</taxon>
        <taxon>Pooideae</taxon>
        <taxon>Triticodae</taxon>
        <taxon>Triticeae</taxon>
        <taxon>Triticinae</taxon>
        <taxon>Aegilops</taxon>
    </lineage>
</organism>
<keyword evidence="1" id="KW-1133">Transmembrane helix</keyword>
<name>A0A453MKF9_AEGTS</name>
<dbReference type="EnsemblPlants" id="AET5Gv21219100.1">
    <property type="protein sequence ID" value="AET5Gv21219100.1"/>
    <property type="gene ID" value="AET5Gv21219100"/>
</dbReference>
<keyword evidence="1" id="KW-0812">Transmembrane</keyword>
<evidence type="ECO:0000313" key="3">
    <source>
        <dbReference type="Proteomes" id="UP000015105"/>
    </source>
</evidence>
<evidence type="ECO:0000313" key="2">
    <source>
        <dbReference type="EnsemblPlants" id="AET5Gv21219100.1"/>
    </source>
</evidence>
<keyword evidence="1" id="KW-0472">Membrane</keyword>
<reference evidence="2" key="4">
    <citation type="submission" date="2019-03" db="UniProtKB">
        <authorList>
            <consortium name="EnsemblPlants"/>
        </authorList>
    </citation>
    <scope>IDENTIFICATION</scope>
</reference>
<sequence>AAVSYSANCTALGSMLSMANMLILTGMATILAASTVIIVTSVSLSPAHIHFSITDANGANSTVDGMAGVSFNFNLTVGNPSRRAGVEYKDVIVNLQLARKRVKRKSVPATVNESMPLSQRPNSPISMAVAAFVEQDLLDLYLKKLHYRDHPTLTIIVTALVHFKVGVAYTRLYDITISCPPVDFSDVKNIFPEGNVNCSA</sequence>
<evidence type="ECO:0000256" key="1">
    <source>
        <dbReference type="SAM" id="Phobius"/>
    </source>
</evidence>
<dbReference type="Proteomes" id="UP000015105">
    <property type="component" value="Chromosome 5D"/>
</dbReference>
<reference evidence="3" key="2">
    <citation type="journal article" date="2017" name="Nat. Plants">
        <title>The Aegilops tauschii genome reveals multiple impacts of transposons.</title>
        <authorList>
            <person name="Zhao G."/>
            <person name="Zou C."/>
            <person name="Li K."/>
            <person name="Wang K."/>
            <person name="Li T."/>
            <person name="Gao L."/>
            <person name="Zhang X."/>
            <person name="Wang H."/>
            <person name="Yang Z."/>
            <person name="Liu X."/>
            <person name="Jiang W."/>
            <person name="Mao L."/>
            <person name="Kong X."/>
            <person name="Jiao Y."/>
            <person name="Jia J."/>
        </authorList>
    </citation>
    <scope>NUCLEOTIDE SEQUENCE [LARGE SCALE GENOMIC DNA]</scope>
    <source>
        <strain evidence="3">cv. AL8/78</strain>
    </source>
</reference>